<feature type="region of interest" description="Disordered" evidence="2">
    <location>
        <begin position="531"/>
        <end position="799"/>
    </location>
</feature>
<feature type="coiled-coil region" evidence="1">
    <location>
        <begin position="455"/>
        <end position="496"/>
    </location>
</feature>
<dbReference type="PANTHER" id="PTHR37538">
    <property type="entry name" value="BTB DOMAIN-CONTAINING PROTEIN"/>
    <property type="match status" value="1"/>
</dbReference>
<feature type="compositionally biased region" description="Low complexity" evidence="2">
    <location>
        <begin position="224"/>
        <end position="238"/>
    </location>
</feature>
<dbReference type="EMBL" id="RZGK01000011">
    <property type="protein sequence ID" value="KAF9695335.1"/>
    <property type="molecule type" value="Genomic_DNA"/>
</dbReference>
<feature type="compositionally biased region" description="Low complexity" evidence="2">
    <location>
        <begin position="438"/>
        <end position="447"/>
    </location>
</feature>
<keyword evidence="1" id="KW-0175">Coiled coil</keyword>
<gene>
    <name evidence="3" type="ORF">EKO04_006320</name>
</gene>
<feature type="region of interest" description="Disordered" evidence="2">
    <location>
        <begin position="374"/>
        <end position="393"/>
    </location>
</feature>
<evidence type="ECO:0000256" key="2">
    <source>
        <dbReference type="SAM" id="MobiDB-lite"/>
    </source>
</evidence>
<feature type="region of interest" description="Disordered" evidence="2">
    <location>
        <begin position="1"/>
        <end position="24"/>
    </location>
</feature>
<feature type="region of interest" description="Disordered" evidence="2">
    <location>
        <begin position="410"/>
        <end position="448"/>
    </location>
</feature>
<sequence>MAKKQKNSKSAKTALARPRTSPYTSRPSKVYFGVDCQQYYVPDVLLQKLDRLPSRGFGEIDIVFRDVEVDTGHVLIHFLHTGTYQTLKDTDDREVEIDEKKVAISEFRKAVRAYEAATKYGLSGLQQLAQAEMLRQGIDMNFDDTVKAISDISISDPSKDNPWLQEYVSHKVRATFEQNMVAFSEPNFFDGISSPTLTKLLAKSIVSLYSEKFSDLQKEKSAKGKSSPSESGAGSISPDLTQLPFRRPASHSEAWPEPDKFGAFDDSSAAWEDPRTLTNGKLSALEAEAMEPPAEPAKKKKKSKKAAILREIAEVEATKIDISEPTPSETIPVTAAQDATQAVVESNEAVAEEPNVIEDVVEAAVEEPRAIEEAIETPQAPVPDPLLDAPSYDSVPPVAAAEAIDVAVTSTAPKKKKKKKILSATASPDLPPAPVPEPVSDVPSVDPFAGLSKSQRKKLEKLMKVEAQSRQLEEENAQLLKQQQEETERLRLLEEEKALGKAEEEEITARKADEEALPEVIAANHAVEAVEPQNDLAPIDLPDEVVPKKKGKKKKGFGFSDELPPPPPPPECEPESVPDIESSPPGVDLELEITTEGQTVECAPEPEVEVNPLSVKKEKSRWTWYMPPRSTKTKKQKTKKDVVFEEASLESDPVPVPEPEPELAVEAPPPEVEPELEPPIEPPPPVEKGEDSWGDSWDAPVSLSKKKKSKKTKSAAVCDKLVPESEPVVEPPPPEVEPEPEPATELPPVERDEDPWGDGWGSLPSSFKKKKSKKGKSSAVFDEPVPEPEPAPGSDLIEPNIPVEDADVARSTVEVVSVPEADNCPWRQEHLSEGDGWRTCTLCETYMRDIALKLHSAGLVDVNGLIAAR</sequence>
<evidence type="ECO:0000313" key="3">
    <source>
        <dbReference type="EMBL" id="KAF9695335.1"/>
    </source>
</evidence>
<evidence type="ECO:0000313" key="4">
    <source>
        <dbReference type="Proteomes" id="UP000651452"/>
    </source>
</evidence>
<evidence type="ECO:0000256" key="1">
    <source>
        <dbReference type="SAM" id="Coils"/>
    </source>
</evidence>
<dbReference type="AlphaFoldDB" id="A0A8H7MHX6"/>
<feature type="compositionally biased region" description="Basic residues" evidence="2">
    <location>
        <begin position="704"/>
        <end position="713"/>
    </location>
</feature>
<feature type="region of interest" description="Disordered" evidence="2">
    <location>
        <begin position="217"/>
        <end position="274"/>
    </location>
</feature>
<dbReference type="PANTHER" id="PTHR37538:SF1">
    <property type="entry name" value="BTB DOMAIN-CONTAINING PROTEIN"/>
    <property type="match status" value="1"/>
</dbReference>
<accession>A0A8H7MHX6</accession>
<feature type="compositionally biased region" description="Basic residues" evidence="2">
    <location>
        <begin position="767"/>
        <end position="776"/>
    </location>
</feature>
<protein>
    <submittedName>
        <fullName evidence="3">Uncharacterized protein</fullName>
    </submittedName>
</protein>
<keyword evidence="4" id="KW-1185">Reference proteome</keyword>
<reference evidence="3" key="2">
    <citation type="submission" date="2020-09" db="EMBL/GenBank/DDBJ databases">
        <title>Reference genome assembly for Australian Ascochyta lentis isolate Al4.</title>
        <authorList>
            <person name="Lee R.C."/>
            <person name="Farfan-Caceres L.M."/>
            <person name="Debler J.W."/>
            <person name="Williams A.H."/>
            <person name="Henares B.M."/>
        </authorList>
    </citation>
    <scope>NUCLEOTIDE SEQUENCE</scope>
    <source>
        <strain evidence="3">Al4</strain>
    </source>
</reference>
<reference evidence="3" key="1">
    <citation type="submission" date="2018-12" db="EMBL/GenBank/DDBJ databases">
        <authorList>
            <person name="Syme R.A."/>
            <person name="Farfan-Caceres L."/>
            <person name="Lichtenzveig J."/>
        </authorList>
    </citation>
    <scope>NUCLEOTIDE SEQUENCE</scope>
    <source>
        <strain evidence="3">Al4</strain>
    </source>
</reference>
<comment type="caution">
    <text evidence="3">The sequence shown here is derived from an EMBL/GenBank/DDBJ whole genome shotgun (WGS) entry which is preliminary data.</text>
</comment>
<proteinExistence type="predicted"/>
<name>A0A8H7MHX6_9PLEO</name>
<organism evidence="3 4">
    <name type="scientific">Ascochyta lentis</name>
    <dbReference type="NCBI Taxonomy" id="205686"/>
    <lineage>
        <taxon>Eukaryota</taxon>
        <taxon>Fungi</taxon>
        <taxon>Dikarya</taxon>
        <taxon>Ascomycota</taxon>
        <taxon>Pezizomycotina</taxon>
        <taxon>Dothideomycetes</taxon>
        <taxon>Pleosporomycetidae</taxon>
        <taxon>Pleosporales</taxon>
        <taxon>Pleosporineae</taxon>
        <taxon>Didymellaceae</taxon>
        <taxon>Ascochyta</taxon>
    </lineage>
</organism>
<dbReference type="OrthoDB" id="3594103at2759"/>
<dbReference type="Proteomes" id="UP000651452">
    <property type="component" value="Unassembled WGS sequence"/>
</dbReference>